<reference evidence="1 2" key="1">
    <citation type="submission" date="2021-10" db="EMBL/GenBank/DDBJ databases">
        <title>Anaerobic single-cell dispensing facilitates the cultivation of human gut bacteria.</title>
        <authorList>
            <person name="Afrizal A."/>
        </authorList>
    </citation>
    <scope>NUCLEOTIDE SEQUENCE [LARGE SCALE GENOMIC DNA]</scope>
    <source>
        <strain evidence="1 2">CLA-AA-H246</strain>
    </source>
</reference>
<comment type="caution">
    <text evidence="1">The sequence shown here is derived from an EMBL/GenBank/DDBJ whole genome shotgun (WGS) entry which is preliminary data.</text>
</comment>
<keyword evidence="2" id="KW-1185">Reference proteome</keyword>
<gene>
    <name evidence="1" type="ORF">LKD42_06750</name>
</gene>
<name>A0ABS8EVU9_9FIRM</name>
<organism evidence="1 2">
    <name type="scientific">Hominisplanchenecus faecis</name>
    <dbReference type="NCBI Taxonomy" id="2885351"/>
    <lineage>
        <taxon>Bacteria</taxon>
        <taxon>Bacillati</taxon>
        <taxon>Bacillota</taxon>
        <taxon>Clostridia</taxon>
        <taxon>Lachnospirales</taxon>
        <taxon>Lachnospiraceae</taxon>
        <taxon>Hominisplanchenecus</taxon>
    </lineage>
</organism>
<evidence type="ECO:0008006" key="3">
    <source>
        <dbReference type="Google" id="ProtNLM"/>
    </source>
</evidence>
<accession>A0ABS8EVU9</accession>
<sequence length="140" mass="16204">MTHDILSVKLYELDKAIGQMHSRIEQGEMDCPEQVEKDIQELRRECRENREMLHNKMKYSKAKLVGRIAEAYDKVDQVIQIAQEQLGISFTEETTKELSAENKILLAEYFLDFAMQASNYALLMSLEAIHAQNDQPTQNP</sequence>
<dbReference type="RefSeq" id="WP_022118926.1">
    <property type="nucleotide sequence ID" value="NZ_JAJEQE010000017.1"/>
</dbReference>
<evidence type="ECO:0000313" key="2">
    <source>
        <dbReference type="Proteomes" id="UP001299235"/>
    </source>
</evidence>
<evidence type="ECO:0000313" key="1">
    <source>
        <dbReference type="EMBL" id="MCC2148953.1"/>
    </source>
</evidence>
<proteinExistence type="predicted"/>
<dbReference type="Proteomes" id="UP001299235">
    <property type="component" value="Unassembled WGS sequence"/>
</dbReference>
<protein>
    <recommendedName>
        <fullName evidence="3">YlbF family regulator</fullName>
    </recommendedName>
</protein>
<dbReference type="EMBL" id="JAJEQE010000017">
    <property type="protein sequence ID" value="MCC2148953.1"/>
    <property type="molecule type" value="Genomic_DNA"/>
</dbReference>